<keyword evidence="4" id="KW-1185">Reference proteome</keyword>
<evidence type="ECO:0000313" key="3">
    <source>
        <dbReference type="EMBL" id="KAK6755025.1"/>
    </source>
</evidence>
<feature type="transmembrane region" description="Helical" evidence="1">
    <location>
        <begin position="165"/>
        <end position="188"/>
    </location>
</feature>
<name>A0ABR1DYD5_NECAM</name>
<keyword evidence="1" id="KW-0812">Transmembrane</keyword>
<dbReference type="Pfam" id="PF01030">
    <property type="entry name" value="Recep_L_domain"/>
    <property type="match status" value="1"/>
</dbReference>
<gene>
    <name evidence="3" type="primary">Necator_chrV.g18576</name>
    <name evidence="3" type="ORF">RB195_013785</name>
</gene>
<organism evidence="3 4">
    <name type="scientific">Necator americanus</name>
    <name type="common">Human hookworm</name>
    <dbReference type="NCBI Taxonomy" id="51031"/>
    <lineage>
        <taxon>Eukaryota</taxon>
        <taxon>Metazoa</taxon>
        <taxon>Ecdysozoa</taxon>
        <taxon>Nematoda</taxon>
        <taxon>Chromadorea</taxon>
        <taxon>Rhabditida</taxon>
        <taxon>Rhabditina</taxon>
        <taxon>Rhabditomorpha</taxon>
        <taxon>Strongyloidea</taxon>
        <taxon>Ancylostomatidae</taxon>
        <taxon>Bunostominae</taxon>
        <taxon>Necator</taxon>
    </lineage>
</organism>
<keyword evidence="1" id="KW-1133">Transmembrane helix</keyword>
<dbReference type="Proteomes" id="UP001303046">
    <property type="component" value="Unassembled WGS sequence"/>
</dbReference>
<keyword evidence="1" id="KW-0472">Membrane</keyword>
<evidence type="ECO:0000259" key="2">
    <source>
        <dbReference type="Pfam" id="PF01030"/>
    </source>
</evidence>
<dbReference type="EMBL" id="JAVFWL010000005">
    <property type="protein sequence ID" value="KAK6755025.1"/>
    <property type="molecule type" value="Genomic_DNA"/>
</dbReference>
<reference evidence="3 4" key="1">
    <citation type="submission" date="2023-08" db="EMBL/GenBank/DDBJ databases">
        <title>A Necator americanus chromosomal reference genome.</title>
        <authorList>
            <person name="Ilik V."/>
            <person name="Petrzelkova K.J."/>
            <person name="Pardy F."/>
            <person name="Fuh T."/>
            <person name="Niatou-Singa F.S."/>
            <person name="Gouil Q."/>
            <person name="Baker L."/>
            <person name="Ritchie M.E."/>
            <person name="Jex A.R."/>
            <person name="Gazzola D."/>
            <person name="Li H."/>
            <person name="Toshio Fujiwara R."/>
            <person name="Zhan B."/>
            <person name="Aroian R.V."/>
            <person name="Pafco B."/>
            <person name="Schwarz E.M."/>
        </authorList>
    </citation>
    <scope>NUCLEOTIDE SEQUENCE [LARGE SCALE GENOMIC DNA]</scope>
    <source>
        <strain evidence="3 4">Aroian</strain>
        <tissue evidence="3">Whole animal</tissue>
    </source>
</reference>
<evidence type="ECO:0000256" key="1">
    <source>
        <dbReference type="SAM" id="Phobius"/>
    </source>
</evidence>
<protein>
    <recommendedName>
        <fullName evidence="2">Receptor L-domain domain-containing protein</fullName>
    </recommendedName>
</protein>
<comment type="caution">
    <text evidence="3">The sequence shown here is derived from an EMBL/GenBank/DDBJ whole genome shotgun (WGS) entry which is preliminary data.</text>
</comment>
<sequence length="271" mass="30785">MWLFRTTARHFYCSVEVGSPHCTTCVAIHGDINLEAGATDGQLKEYENTLFLNGSIIIENTFLRIFRLPNLAKIECTTRPCVVIRNNSQLISIDLPELNEIIYKEQPADEPVVLLQGDALAITKDDVKTLKTLTGGHLTIEHEVVVDTNKYKFEKPPEFLHVDTVLLILCCGLVLFVIFQVLVSIVFLSRGLWLKRQEVIMTKGMLEVRSISINAKTSRYLVEDYQKKNPTKTFSEAVVDIKGTAGQMQPILNRRNRAVLRETIKHMKEKN</sequence>
<dbReference type="InterPro" id="IPR000494">
    <property type="entry name" value="Rcpt_L-dom"/>
</dbReference>
<accession>A0ABR1DYD5</accession>
<dbReference type="SUPFAM" id="SSF52058">
    <property type="entry name" value="L domain-like"/>
    <property type="match status" value="1"/>
</dbReference>
<feature type="domain" description="Receptor L-domain" evidence="2">
    <location>
        <begin position="25"/>
        <end position="103"/>
    </location>
</feature>
<proteinExistence type="predicted"/>
<evidence type="ECO:0000313" key="4">
    <source>
        <dbReference type="Proteomes" id="UP001303046"/>
    </source>
</evidence>